<dbReference type="InterPro" id="IPR036188">
    <property type="entry name" value="FAD/NAD-bd_sf"/>
</dbReference>
<evidence type="ECO:0000259" key="2">
    <source>
        <dbReference type="Pfam" id="PF01266"/>
    </source>
</evidence>
<evidence type="ECO:0000256" key="1">
    <source>
        <dbReference type="ARBA" id="ARBA00023002"/>
    </source>
</evidence>
<sequence>MSAMIFHPSLYDRRQYHTSYWAAQNPAPHLEALQADIQTDVAIIGGGYTGLSCALHLSRDHGLETTVLEAGDIGWGASGRNAGFNTLPACKLAAAEVFRRWPEAEARAFFEAQREGQALVYELAQDEGFELGACGQGIFQVAHSRGALAELDEEGRWLRQAGIPCQTLSREAFAEIGHDGPDQFGALHMTEGGGIDPMQLTLGLATAARRHGARLYARSPMQQWRKDGAWHVLQTPQGQVRARQVVVATNGYRDGEEPAGLRHRALPAISNILVTAPLSEAQWQAIGLNNLSPMSDTRMLVTYYRRLPDNRLLLGARSDTWGDPQRDARMQAALHALIARKFPDAGPLAVDYFWRGLVSVTRKLVPSWGRLDDDPSVLFTLGCFGSGVNTMPWMGRTLARAIAGQPLSAREQCAVFRNLPGRLPSRAWQQRLGLQLAYLHYGLQDRLA</sequence>
<gene>
    <name evidence="3" type="ORF">HNP49_000471</name>
</gene>
<dbReference type="RefSeq" id="WP_184680284.1">
    <property type="nucleotide sequence ID" value="NZ_JACHLL010000001.1"/>
</dbReference>
<dbReference type="SUPFAM" id="SSF51905">
    <property type="entry name" value="FAD/NAD(P)-binding domain"/>
    <property type="match status" value="1"/>
</dbReference>
<name>A0A7X0BQ71_9PSED</name>
<dbReference type="Gene3D" id="3.50.50.60">
    <property type="entry name" value="FAD/NAD(P)-binding domain"/>
    <property type="match status" value="1"/>
</dbReference>
<dbReference type="EMBL" id="JACHLL010000001">
    <property type="protein sequence ID" value="MBB6340321.1"/>
    <property type="molecule type" value="Genomic_DNA"/>
</dbReference>
<evidence type="ECO:0000313" key="4">
    <source>
        <dbReference type="Proteomes" id="UP000557193"/>
    </source>
</evidence>
<protein>
    <submittedName>
        <fullName evidence="3">Glycine/D-amino acid oxidase-like deaminating enzyme</fullName>
    </submittedName>
</protein>
<dbReference type="Gene3D" id="3.30.9.10">
    <property type="entry name" value="D-Amino Acid Oxidase, subunit A, domain 2"/>
    <property type="match status" value="1"/>
</dbReference>
<dbReference type="GO" id="GO:0005737">
    <property type="term" value="C:cytoplasm"/>
    <property type="evidence" value="ECO:0007669"/>
    <property type="project" value="TreeGrafter"/>
</dbReference>
<accession>A0A7X0BQ71</accession>
<dbReference type="PANTHER" id="PTHR13847:SF281">
    <property type="entry name" value="FAD DEPENDENT OXIDOREDUCTASE DOMAIN-CONTAINING PROTEIN"/>
    <property type="match status" value="1"/>
</dbReference>
<dbReference type="InterPro" id="IPR006076">
    <property type="entry name" value="FAD-dep_OxRdtase"/>
</dbReference>
<dbReference type="Pfam" id="PF01266">
    <property type="entry name" value="DAO"/>
    <property type="match status" value="1"/>
</dbReference>
<feature type="domain" description="FAD dependent oxidoreductase" evidence="2">
    <location>
        <begin position="40"/>
        <end position="400"/>
    </location>
</feature>
<organism evidence="3 4">
    <name type="scientific">Pseudomonas fluvialis</name>
    <dbReference type="NCBI Taxonomy" id="1793966"/>
    <lineage>
        <taxon>Bacteria</taxon>
        <taxon>Pseudomonadati</taxon>
        <taxon>Pseudomonadota</taxon>
        <taxon>Gammaproteobacteria</taxon>
        <taxon>Pseudomonadales</taxon>
        <taxon>Pseudomonadaceae</taxon>
        <taxon>Pseudomonas</taxon>
    </lineage>
</organism>
<dbReference type="AlphaFoldDB" id="A0A7X0BQ71"/>
<evidence type="ECO:0000313" key="3">
    <source>
        <dbReference type="EMBL" id="MBB6340321.1"/>
    </source>
</evidence>
<dbReference type="PANTHER" id="PTHR13847">
    <property type="entry name" value="SARCOSINE DEHYDROGENASE-RELATED"/>
    <property type="match status" value="1"/>
</dbReference>
<dbReference type="Proteomes" id="UP000557193">
    <property type="component" value="Unassembled WGS sequence"/>
</dbReference>
<keyword evidence="4" id="KW-1185">Reference proteome</keyword>
<proteinExistence type="predicted"/>
<reference evidence="3 4" key="1">
    <citation type="submission" date="2020-08" db="EMBL/GenBank/DDBJ databases">
        <title>Functional genomics of gut bacteria from endangered species of beetles.</title>
        <authorList>
            <person name="Carlos-Shanley C."/>
        </authorList>
    </citation>
    <scope>NUCLEOTIDE SEQUENCE [LARGE SCALE GENOMIC DNA]</scope>
    <source>
        <strain evidence="3 4">S00202</strain>
    </source>
</reference>
<keyword evidence="1" id="KW-0560">Oxidoreductase</keyword>
<comment type="caution">
    <text evidence="3">The sequence shown here is derived from an EMBL/GenBank/DDBJ whole genome shotgun (WGS) entry which is preliminary data.</text>
</comment>
<dbReference type="GO" id="GO:0016491">
    <property type="term" value="F:oxidoreductase activity"/>
    <property type="evidence" value="ECO:0007669"/>
    <property type="project" value="UniProtKB-KW"/>
</dbReference>